<dbReference type="PIRSF" id="PIRSF032131">
    <property type="entry name" value="UCP032131"/>
    <property type="match status" value="1"/>
</dbReference>
<organism evidence="1 2">
    <name type="scientific">Aureimonas populi</name>
    <dbReference type="NCBI Taxonomy" id="1701758"/>
    <lineage>
        <taxon>Bacteria</taxon>
        <taxon>Pseudomonadati</taxon>
        <taxon>Pseudomonadota</taxon>
        <taxon>Alphaproteobacteria</taxon>
        <taxon>Hyphomicrobiales</taxon>
        <taxon>Aurantimonadaceae</taxon>
        <taxon>Aureimonas</taxon>
    </lineage>
</organism>
<sequence>MIHFQLRCEPAGHGFDGWFRSGEDFDAQCARGLVQCPACGSQSVAKALMAPALATGKEAPAASGPQAVTGAPAELARAYAKLQEMAREVRANSEYVGRDFAQEARRIHFGEAQERRIYGEASGAEVKALAEDGIPALPLPALPEDGH</sequence>
<protein>
    <submittedName>
        <fullName evidence="1">DUF1178 family protein</fullName>
    </submittedName>
</protein>
<dbReference type="Pfam" id="PF06676">
    <property type="entry name" value="DUF1178"/>
    <property type="match status" value="1"/>
</dbReference>
<proteinExistence type="predicted"/>
<evidence type="ECO:0000313" key="2">
    <source>
        <dbReference type="Proteomes" id="UP001597371"/>
    </source>
</evidence>
<reference evidence="2" key="1">
    <citation type="journal article" date="2019" name="Int. J. Syst. Evol. Microbiol.">
        <title>The Global Catalogue of Microorganisms (GCM) 10K type strain sequencing project: providing services to taxonomists for standard genome sequencing and annotation.</title>
        <authorList>
            <consortium name="The Broad Institute Genomics Platform"/>
            <consortium name="The Broad Institute Genome Sequencing Center for Infectious Disease"/>
            <person name="Wu L."/>
            <person name="Ma J."/>
        </authorList>
    </citation>
    <scope>NUCLEOTIDE SEQUENCE [LARGE SCALE GENOMIC DNA]</scope>
    <source>
        <strain evidence="2">ZS-35-S2</strain>
    </source>
</reference>
<evidence type="ECO:0000313" key="1">
    <source>
        <dbReference type="EMBL" id="MFD2236639.1"/>
    </source>
</evidence>
<comment type="caution">
    <text evidence="1">The sequence shown here is derived from an EMBL/GenBank/DDBJ whole genome shotgun (WGS) entry which is preliminary data.</text>
</comment>
<dbReference type="Proteomes" id="UP001597371">
    <property type="component" value="Unassembled WGS sequence"/>
</dbReference>
<dbReference type="InterPro" id="IPR009562">
    <property type="entry name" value="DUF1178"/>
</dbReference>
<gene>
    <name evidence="1" type="ORF">ACFSKQ_04055</name>
</gene>
<name>A0ABW5CH84_9HYPH</name>
<dbReference type="EMBL" id="JBHUIJ010000005">
    <property type="protein sequence ID" value="MFD2236639.1"/>
    <property type="molecule type" value="Genomic_DNA"/>
</dbReference>
<accession>A0ABW5CH84</accession>
<keyword evidence="2" id="KW-1185">Reference proteome</keyword>
<dbReference type="RefSeq" id="WP_209735604.1">
    <property type="nucleotide sequence ID" value="NZ_CP072611.1"/>
</dbReference>